<accession>A0A8B8IRD0</accession>
<dbReference type="GeneID" id="113403373"/>
<feature type="compositionally biased region" description="Basic and acidic residues" evidence="1">
    <location>
        <begin position="1"/>
        <end position="11"/>
    </location>
</feature>
<dbReference type="Proteomes" id="UP001652626">
    <property type="component" value="Chromosome Z"/>
</dbReference>
<proteinExistence type="predicted"/>
<dbReference type="AlphaFoldDB" id="A0A8B8IRD0"/>
<dbReference type="RefSeq" id="XP_026499694.1">
    <property type="nucleotide sequence ID" value="XM_026643909.2"/>
</dbReference>
<keyword evidence="2" id="KW-1185">Reference proteome</keyword>
<evidence type="ECO:0000313" key="3">
    <source>
        <dbReference type="RefSeq" id="XP_026499694.1"/>
    </source>
</evidence>
<sequence>MSNSDEQKEEAGGAEPCSSPKPLSDPNIICKALIAKLIDKNDGPSQPRLKRKSKPKKNNSGNDQRSGSTVIEISEDESNTSSGPSSPAPPNAPRPFEKSNFLYEKKSKKKYKQEKEDWWRDDDVQREKRFPHTGTDHTYSKP</sequence>
<feature type="compositionally biased region" description="Polar residues" evidence="1">
    <location>
        <begin position="58"/>
        <end position="71"/>
    </location>
</feature>
<feature type="region of interest" description="Disordered" evidence="1">
    <location>
        <begin position="1"/>
        <end position="142"/>
    </location>
</feature>
<gene>
    <name evidence="3" type="primary">LOC113403373</name>
</gene>
<evidence type="ECO:0000313" key="2">
    <source>
        <dbReference type="Proteomes" id="UP001652626"/>
    </source>
</evidence>
<dbReference type="OrthoDB" id="10367271at2759"/>
<feature type="compositionally biased region" description="Basic and acidic residues" evidence="1">
    <location>
        <begin position="113"/>
        <end position="142"/>
    </location>
</feature>
<name>A0A8B8IRD0_VANTA</name>
<organism evidence="2 3">
    <name type="scientific">Vanessa tameamea</name>
    <name type="common">Kamehameha butterfly</name>
    <dbReference type="NCBI Taxonomy" id="334116"/>
    <lineage>
        <taxon>Eukaryota</taxon>
        <taxon>Metazoa</taxon>
        <taxon>Ecdysozoa</taxon>
        <taxon>Arthropoda</taxon>
        <taxon>Hexapoda</taxon>
        <taxon>Insecta</taxon>
        <taxon>Pterygota</taxon>
        <taxon>Neoptera</taxon>
        <taxon>Endopterygota</taxon>
        <taxon>Lepidoptera</taxon>
        <taxon>Glossata</taxon>
        <taxon>Ditrysia</taxon>
        <taxon>Papilionoidea</taxon>
        <taxon>Nymphalidae</taxon>
        <taxon>Nymphalinae</taxon>
        <taxon>Vanessa</taxon>
    </lineage>
</organism>
<reference evidence="3" key="1">
    <citation type="submission" date="2025-08" db="UniProtKB">
        <authorList>
            <consortium name="RefSeq"/>
        </authorList>
    </citation>
    <scope>IDENTIFICATION</scope>
    <source>
        <tissue evidence="3">Whole body</tissue>
    </source>
</reference>
<feature type="compositionally biased region" description="Basic residues" evidence="1">
    <location>
        <begin position="48"/>
        <end position="57"/>
    </location>
</feature>
<evidence type="ECO:0000256" key="1">
    <source>
        <dbReference type="SAM" id="MobiDB-lite"/>
    </source>
</evidence>
<protein>
    <submittedName>
        <fullName evidence="3">Uncharacterized protein LOC113403373</fullName>
    </submittedName>
</protein>